<dbReference type="GO" id="GO:0005509">
    <property type="term" value="F:calcium ion binding"/>
    <property type="evidence" value="ECO:0007669"/>
    <property type="project" value="InterPro"/>
</dbReference>
<dbReference type="OrthoDB" id="26525at2759"/>
<keyword evidence="2" id="KW-0106">Calcium</keyword>
<dbReference type="SMART" id="SM00054">
    <property type="entry name" value="EFh"/>
    <property type="match status" value="2"/>
</dbReference>
<evidence type="ECO:0000256" key="1">
    <source>
        <dbReference type="ARBA" id="ARBA00022737"/>
    </source>
</evidence>
<dbReference type="PANTHER" id="PTHR23048:SF59">
    <property type="entry name" value="EF-HAND SUPERFAMILY PROTEIN"/>
    <property type="match status" value="1"/>
</dbReference>
<reference evidence="5 6" key="1">
    <citation type="submission" date="2013-07" db="EMBL/GenBank/DDBJ databases">
        <authorList>
            <person name="Stoco P.H."/>
            <person name="Wagner G."/>
            <person name="Gerber A."/>
            <person name="Zaha A."/>
            <person name="Thompson C."/>
            <person name="Bartholomeu D.C."/>
            <person name="Luckemeyer D.D."/>
            <person name="Bahia D."/>
            <person name="Loreto E."/>
            <person name="Prestes E.B."/>
            <person name="Lima F.M."/>
            <person name="Rodrigues-Luiz G."/>
            <person name="Vallejo G.A."/>
            <person name="Filho J.F."/>
            <person name="Monteiro K.M."/>
            <person name="Tyler K.M."/>
            <person name="de Almeida L.G."/>
            <person name="Ortiz M.F."/>
            <person name="Siervo M.A."/>
            <person name="de Moraes M.H."/>
            <person name="Cunha O.L."/>
            <person name="Mendonca-Neto R."/>
            <person name="Silva R."/>
            <person name="Teixeira S.M."/>
            <person name="Murta S.M."/>
            <person name="Sincero T.C."/>
            <person name="Mendes T.A."/>
            <person name="Urmenyi T.P."/>
            <person name="Silva V.G."/>
            <person name="da Rocha W.D."/>
            <person name="Andersson B."/>
            <person name="Romanha A.J."/>
            <person name="Steindel M."/>
            <person name="de Vasconcelos A.T."/>
            <person name="Grisard E.C."/>
        </authorList>
    </citation>
    <scope>NUCLEOTIDE SEQUENCE [LARGE SCALE GENOMIC DNA]</scope>
    <source>
        <strain evidence="5 6">SC58</strain>
    </source>
</reference>
<dbReference type="FunFam" id="1.10.238.10:FF:000178">
    <property type="entry name" value="Calmodulin-2 A"/>
    <property type="match status" value="1"/>
</dbReference>
<evidence type="ECO:0000313" key="6">
    <source>
        <dbReference type="Proteomes" id="UP000031737"/>
    </source>
</evidence>
<dbReference type="InterPro" id="IPR011992">
    <property type="entry name" value="EF-hand-dom_pair"/>
</dbReference>
<evidence type="ECO:0000259" key="4">
    <source>
        <dbReference type="PROSITE" id="PS50222"/>
    </source>
</evidence>
<keyword evidence="1" id="KW-0677">Repeat</keyword>
<evidence type="ECO:0000313" key="5">
    <source>
        <dbReference type="EMBL" id="ESL08939.1"/>
    </source>
</evidence>
<dbReference type="PANTHER" id="PTHR23048">
    <property type="entry name" value="MYOSIN LIGHT CHAIN 1, 3"/>
    <property type="match status" value="1"/>
</dbReference>
<organism evidence="5 6">
    <name type="scientific">Trypanosoma rangeli SC58</name>
    <dbReference type="NCBI Taxonomy" id="429131"/>
    <lineage>
        <taxon>Eukaryota</taxon>
        <taxon>Discoba</taxon>
        <taxon>Euglenozoa</taxon>
        <taxon>Kinetoplastea</taxon>
        <taxon>Metakinetoplastina</taxon>
        <taxon>Trypanosomatida</taxon>
        <taxon>Trypanosomatidae</taxon>
        <taxon>Trypanosoma</taxon>
        <taxon>Herpetosoma</taxon>
    </lineage>
</organism>
<keyword evidence="3" id="KW-0732">Signal</keyword>
<dbReference type="SUPFAM" id="SSF47473">
    <property type="entry name" value="EF-hand"/>
    <property type="match status" value="1"/>
</dbReference>
<protein>
    <submittedName>
        <fullName evidence="5">Centrin</fullName>
    </submittedName>
</protein>
<gene>
    <name evidence="5" type="ORF">TRSC58_03348</name>
</gene>
<feature type="chain" id="PRO_5001605804" evidence="3">
    <location>
        <begin position="23"/>
        <end position="208"/>
    </location>
</feature>
<dbReference type="Gene3D" id="1.10.238.10">
    <property type="entry name" value="EF-hand"/>
    <property type="match status" value="2"/>
</dbReference>
<proteinExistence type="predicted"/>
<dbReference type="AlphaFoldDB" id="A0A061J200"/>
<accession>A0A061J200</accession>
<dbReference type="EMBL" id="AUPL01003348">
    <property type="protein sequence ID" value="ESL08939.1"/>
    <property type="molecule type" value="Genomic_DNA"/>
</dbReference>
<evidence type="ECO:0000256" key="3">
    <source>
        <dbReference type="SAM" id="SignalP"/>
    </source>
</evidence>
<dbReference type="InterPro" id="IPR050230">
    <property type="entry name" value="CALM/Myosin/TropC-like"/>
</dbReference>
<feature type="domain" description="EF-hand" evidence="4">
    <location>
        <begin position="63"/>
        <end position="98"/>
    </location>
</feature>
<keyword evidence="6" id="KW-1185">Reference proteome</keyword>
<dbReference type="InterPro" id="IPR002048">
    <property type="entry name" value="EF_hand_dom"/>
</dbReference>
<comment type="caution">
    <text evidence="5">The sequence shown here is derived from an EMBL/GenBank/DDBJ whole genome shotgun (WGS) entry which is preliminary data.</text>
</comment>
<dbReference type="Pfam" id="PF13499">
    <property type="entry name" value="EF-hand_7"/>
    <property type="match status" value="2"/>
</dbReference>
<dbReference type="VEuPathDB" id="TriTrypDB:TRSC58_03348"/>
<dbReference type="CDD" id="cd00051">
    <property type="entry name" value="EFh"/>
    <property type="match status" value="2"/>
</dbReference>
<dbReference type="GO" id="GO:0016460">
    <property type="term" value="C:myosin II complex"/>
    <property type="evidence" value="ECO:0007669"/>
    <property type="project" value="TreeGrafter"/>
</dbReference>
<evidence type="ECO:0000256" key="2">
    <source>
        <dbReference type="ARBA" id="ARBA00022837"/>
    </source>
</evidence>
<dbReference type="PROSITE" id="PS50222">
    <property type="entry name" value="EF_HAND_2"/>
    <property type="match status" value="1"/>
</dbReference>
<sequence length="208" mass="23574">MCRPVAVRRAFHLLLLPVMGFALAPSRCRTLLVERRRVRGKLSMNGDTARYSAQRLLPDLSESQKAEIAEAFRILDVDGTETITPNDLKVVLRALGYEPQKDAIKELVAEMDKSGVSSNLILPEFEAIMKGKFFAEDSEEVLLSFPHFTQGNSDYITLDDLKRVAEEVGEDVPEDVLKEMIKEADTIDHDKRVSKEEFLRMLLPPKDR</sequence>
<name>A0A061J200_TRYRA</name>
<dbReference type="Proteomes" id="UP000031737">
    <property type="component" value="Unassembled WGS sequence"/>
</dbReference>
<feature type="signal peptide" evidence="3">
    <location>
        <begin position="1"/>
        <end position="22"/>
    </location>
</feature>